<evidence type="ECO:0000313" key="3">
    <source>
        <dbReference type="EMBL" id="GAA4435556.1"/>
    </source>
</evidence>
<sequence>MDLLNSESADTRRGFLKKTGATVLGTALAGVNTFASGIHLGHNADKVLRVGLIGCGGRGTGAAMQALKADPGVHITALGDVFEDKLNESLATLTKVGGDRVKVDKSKRFIGFDAYQKVIDSGVDVVLLAAPPYARPHHLAAAIKAGKHAFAEKPVAVDAPGVRSILASAKLAKEKNLSLVSGFCFRYDAANRETFGRVLKGDVGEIRNVTTYRYGGELWSFPRKAGWSDMEYQLRNWYYYHWLSGDFITEVTVHSLDMMAWALGDQTPIKAIGVGGRQKRTDPLFGNIYDHFAVEYEYANGVKGYSFSRQHLGCPGRNTVEVFGSDGKTDIAIYKHYKISGKNQWEFQGKHNVMHQAEQDEFFASIRSGKPINDGTWMAHSTMLGIMGRMAAYSGQEIAWEDAMNSNVSIGPKYEDYTWDLKWPVSEVPIPGITKV</sequence>
<gene>
    <name evidence="3" type="ORF">GCM10023091_12170</name>
</gene>
<dbReference type="PANTHER" id="PTHR43818">
    <property type="entry name" value="BCDNA.GH03377"/>
    <property type="match status" value="1"/>
</dbReference>
<dbReference type="InterPro" id="IPR000683">
    <property type="entry name" value="Gfo/Idh/MocA-like_OxRdtase_N"/>
</dbReference>
<dbReference type="EMBL" id="BAABEY010000012">
    <property type="protein sequence ID" value="GAA4435556.1"/>
    <property type="molecule type" value="Genomic_DNA"/>
</dbReference>
<dbReference type="SUPFAM" id="SSF55347">
    <property type="entry name" value="Glyceraldehyde-3-phosphate dehydrogenase-like, C-terminal domain"/>
    <property type="match status" value="1"/>
</dbReference>
<dbReference type="Pfam" id="PF22725">
    <property type="entry name" value="GFO_IDH_MocA_C3"/>
    <property type="match status" value="1"/>
</dbReference>
<dbReference type="InterPro" id="IPR036291">
    <property type="entry name" value="NAD(P)-bd_dom_sf"/>
</dbReference>
<feature type="domain" description="GFO/IDH/MocA-like oxidoreductase" evidence="2">
    <location>
        <begin position="200"/>
        <end position="328"/>
    </location>
</feature>
<evidence type="ECO:0000259" key="2">
    <source>
        <dbReference type="Pfam" id="PF22725"/>
    </source>
</evidence>
<dbReference type="Proteomes" id="UP001501508">
    <property type="component" value="Unassembled WGS sequence"/>
</dbReference>
<name>A0ABP8LU40_9BACT</name>
<organism evidence="3 4">
    <name type="scientific">Ravibacter arvi</name>
    <dbReference type="NCBI Taxonomy" id="2051041"/>
    <lineage>
        <taxon>Bacteria</taxon>
        <taxon>Pseudomonadati</taxon>
        <taxon>Bacteroidota</taxon>
        <taxon>Cytophagia</taxon>
        <taxon>Cytophagales</taxon>
        <taxon>Spirosomataceae</taxon>
        <taxon>Ravibacter</taxon>
    </lineage>
</organism>
<dbReference type="Gene3D" id="3.40.50.720">
    <property type="entry name" value="NAD(P)-binding Rossmann-like Domain"/>
    <property type="match status" value="1"/>
</dbReference>
<comment type="caution">
    <text evidence="3">The sequence shown here is derived from an EMBL/GenBank/DDBJ whole genome shotgun (WGS) entry which is preliminary data.</text>
</comment>
<proteinExistence type="predicted"/>
<dbReference type="SUPFAM" id="SSF51735">
    <property type="entry name" value="NAD(P)-binding Rossmann-fold domains"/>
    <property type="match status" value="1"/>
</dbReference>
<dbReference type="RefSeq" id="WP_345027335.1">
    <property type="nucleotide sequence ID" value="NZ_BAABEY010000012.1"/>
</dbReference>
<dbReference type="PANTHER" id="PTHR43818:SF5">
    <property type="entry name" value="OXIDOREDUCTASE FAMILY PROTEIN"/>
    <property type="match status" value="1"/>
</dbReference>
<evidence type="ECO:0000313" key="4">
    <source>
        <dbReference type="Proteomes" id="UP001501508"/>
    </source>
</evidence>
<dbReference type="CDD" id="cd02440">
    <property type="entry name" value="AdoMet_MTases"/>
    <property type="match status" value="1"/>
</dbReference>
<evidence type="ECO:0000259" key="1">
    <source>
        <dbReference type="Pfam" id="PF01408"/>
    </source>
</evidence>
<dbReference type="InterPro" id="IPR006311">
    <property type="entry name" value="TAT_signal"/>
</dbReference>
<dbReference type="InterPro" id="IPR050463">
    <property type="entry name" value="Gfo/Idh/MocA_oxidrdct_glycsds"/>
</dbReference>
<dbReference type="Pfam" id="PF01408">
    <property type="entry name" value="GFO_IDH_MocA"/>
    <property type="match status" value="1"/>
</dbReference>
<reference evidence="4" key="1">
    <citation type="journal article" date="2019" name="Int. J. Syst. Evol. Microbiol.">
        <title>The Global Catalogue of Microorganisms (GCM) 10K type strain sequencing project: providing services to taxonomists for standard genome sequencing and annotation.</title>
        <authorList>
            <consortium name="The Broad Institute Genomics Platform"/>
            <consortium name="The Broad Institute Genome Sequencing Center for Infectious Disease"/>
            <person name="Wu L."/>
            <person name="Ma J."/>
        </authorList>
    </citation>
    <scope>NUCLEOTIDE SEQUENCE [LARGE SCALE GENOMIC DNA]</scope>
    <source>
        <strain evidence="4">JCM 31920</strain>
    </source>
</reference>
<accession>A0ABP8LU40</accession>
<dbReference type="PROSITE" id="PS51318">
    <property type="entry name" value="TAT"/>
    <property type="match status" value="1"/>
</dbReference>
<keyword evidence="4" id="KW-1185">Reference proteome</keyword>
<feature type="domain" description="Gfo/Idh/MocA-like oxidoreductase N-terminal" evidence="1">
    <location>
        <begin position="48"/>
        <end position="176"/>
    </location>
</feature>
<dbReference type="InterPro" id="IPR055170">
    <property type="entry name" value="GFO_IDH_MocA-like_dom"/>
</dbReference>
<dbReference type="Gene3D" id="3.30.360.10">
    <property type="entry name" value="Dihydrodipicolinate Reductase, domain 2"/>
    <property type="match status" value="1"/>
</dbReference>
<protein>
    <submittedName>
        <fullName evidence="3">Gfo/Idh/MocA family oxidoreductase</fullName>
    </submittedName>
</protein>